<keyword evidence="1" id="KW-0472">Membrane</keyword>
<name>A0A1X7AMH9_9GAMM</name>
<sequence>MGHMSDIEVDLERSNQEEYGQDGRADALSAVALILLAVGVAVFWVSGH</sequence>
<accession>A0A1X7AMH9</accession>
<dbReference type="Proteomes" id="UP000196573">
    <property type="component" value="Unassembled WGS sequence"/>
</dbReference>
<evidence type="ECO:0000313" key="2">
    <source>
        <dbReference type="EMBL" id="SMA49120.1"/>
    </source>
</evidence>
<dbReference type="AlphaFoldDB" id="A0A1X7AMH9"/>
<protein>
    <submittedName>
        <fullName evidence="2">Uncharacterized protein</fullName>
    </submittedName>
</protein>
<reference evidence="2 3" key="1">
    <citation type="submission" date="2017-03" db="EMBL/GenBank/DDBJ databases">
        <authorList>
            <person name="Afonso C.L."/>
            <person name="Miller P.J."/>
            <person name="Scott M.A."/>
            <person name="Spackman E."/>
            <person name="Goraichik I."/>
            <person name="Dimitrov K.M."/>
            <person name="Suarez D.L."/>
            <person name="Swayne D.E."/>
        </authorList>
    </citation>
    <scope>NUCLEOTIDE SEQUENCE [LARGE SCALE GENOMIC DNA]</scope>
    <source>
        <strain evidence="2">SB41UT1</strain>
    </source>
</reference>
<dbReference type="EMBL" id="FWPT01000007">
    <property type="protein sequence ID" value="SMA49120.1"/>
    <property type="molecule type" value="Genomic_DNA"/>
</dbReference>
<evidence type="ECO:0000256" key="1">
    <source>
        <dbReference type="SAM" id="Phobius"/>
    </source>
</evidence>
<dbReference type="RefSeq" id="WP_165767278.1">
    <property type="nucleotide sequence ID" value="NZ_FWPT01000007.1"/>
</dbReference>
<proteinExistence type="predicted"/>
<evidence type="ECO:0000313" key="3">
    <source>
        <dbReference type="Proteomes" id="UP000196573"/>
    </source>
</evidence>
<feature type="transmembrane region" description="Helical" evidence="1">
    <location>
        <begin position="27"/>
        <end position="45"/>
    </location>
</feature>
<organism evidence="2 3">
    <name type="scientific">Parendozoicomonas haliclonae</name>
    <dbReference type="NCBI Taxonomy" id="1960125"/>
    <lineage>
        <taxon>Bacteria</taxon>
        <taxon>Pseudomonadati</taxon>
        <taxon>Pseudomonadota</taxon>
        <taxon>Gammaproteobacteria</taxon>
        <taxon>Oceanospirillales</taxon>
        <taxon>Endozoicomonadaceae</taxon>
        <taxon>Parendozoicomonas</taxon>
    </lineage>
</organism>
<keyword evidence="1" id="KW-0812">Transmembrane</keyword>
<keyword evidence="3" id="KW-1185">Reference proteome</keyword>
<gene>
    <name evidence="2" type="ORF">EHSB41UT_03065</name>
</gene>
<keyword evidence="1" id="KW-1133">Transmembrane helix</keyword>